<sequence length="102" mass="11447">MQLKLALLCLVTGADAFAAGSTVRRTTRLAAAADEFPRETARAAYSRFDDVCADEECDARELAEDNGWDELRRLARREEAQDRAAAEKAAIAAFRLRLEERW</sequence>
<dbReference type="EMBL" id="CAKKNE010000005">
    <property type="protein sequence ID" value="CAH0377862.1"/>
    <property type="molecule type" value="Genomic_DNA"/>
</dbReference>
<comment type="caution">
    <text evidence="2">The sequence shown here is derived from an EMBL/GenBank/DDBJ whole genome shotgun (WGS) entry which is preliminary data.</text>
</comment>
<evidence type="ECO:0000313" key="3">
    <source>
        <dbReference type="Proteomes" id="UP000789595"/>
    </source>
</evidence>
<accession>A0A8J2T154</accession>
<feature type="signal peptide" evidence="1">
    <location>
        <begin position="1"/>
        <end position="16"/>
    </location>
</feature>
<keyword evidence="1" id="KW-0732">Signal</keyword>
<protein>
    <submittedName>
        <fullName evidence="2">Uncharacterized protein</fullName>
    </submittedName>
</protein>
<proteinExistence type="predicted"/>
<evidence type="ECO:0000313" key="2">
    <source>
        <dbReference type="EMBL" id="CAH0377862.1"/>
    </source>
</evidence>
<reference evidence="2" key="1">
    <citation type="submission" date="2021-11" db="EMBL/GenBank/DDBJ databases">
        <authorList>
            <consortium name="Genoscope - CEA"/>
            <person name="William W."/>
        </authorList>
    </citation>
    <scope>NUCLEOTIDE SEQUENCE</scope>
</reference>
<gene>
    <name evidence="2" type="ORF">PECAL_5P23820</name>
</gene>
<evidence type="ECO:0000256" key="1">
    <source>
        <dbReference type="SAM" id="SignalP"/>
    </source>
</evidence>
<organism evidence="2 3">
    <name type="scientific">Pelagomonas calceolata</name>
    <dbReference type="NCBI Taxonomy" id="35677"/>
    <lineage>
        <taxon>Eukaryota</taxon>
        <taxon>Sar</taxon>
        <taxon>Stramenopiles</taxon>
        <taxon>Ochrophyta</taxon>
        <taxon>Pelagophyceae</taxon>
        <taxon>Pelagomonadales</taxon>
        <taxon>Pelagomonadaceae</taxon>
        <taxon>Pelagomonas</taxon>
    </lineage>
</organism>
<name>A0A8J2T154_9STRA</name>
<feature type="chain" id="PRO_5035301383" evidence="1">
    <location>
        <begin position="17"/>
        <end position="102"/>
    </location>
</feature>
<dbReference type="AlphaFoldDB" id="A0A8J2T154"/>
<dbReference type="Proteomes" id="UP000789595">
    <property type="component" value="Unassembled WGS sequence"/>
</dbReference>
<keyword evidence="3" id="KW-1185">Reference proteome</keyword>